<keyword evidence="2 4" id="KW-0238">DNA-binding</keyword>
<keyword evidence="3" id="KW-0233">DNA recombination</keyword>
<proteinExistence type="predicted"/>
<dbReference type="InterPro" id="IPR004107">
    <property type="entry name" value="Integrase_SAM-like_N"/>
</dbReference>
<comment type="caution">
    <text evidence="7">The sequence shown here is derived from an EMBL/GenBank/DDBJ whole genome shotgun (WGS) entry which is preliminary data.</text>
</comment>
<dbReference type="InterPro" id="IPR050090">
    <property type="entry name" value="Tyrosine_recombinase_XerCD"/>
</dbReference>
<dbReference type="InterPro" id="IPR011010">
    <property type="entry name" value="DNA_brk_join_enz"/>
</dbReference>
<keyword evidence="1" id="KW-0229">DNA integration</keyword>
<dbReference type="Pfam" id="PF00589">
    <property type="entry name" value="Phage_integrase"/>
    <property type="match status" value="1"/>
</dbReference>
<feature type="domain" description="Tyr recombinase" evidence="5">
    <location>
        <begin position="130"/>
        <end position="295"/>
    </location>
</feature>
<evidence type="ECO:0000256" key="1">
    <source>
        <dbReference type="ARBA" id="ARBA00022908"/>
    </source>
</evidence>
<dbReference type="InterPro" id="IPR010998">
    <property type="entry name" value="Integrase_recombinase_N"/>
</dbReference>
<dbReference type="InterPro" id="IPR044068">
    <property type="entry name" value="CB"/>
</dbReference>
<organism evidence="7 8">
    <name type="scientific">Methanorbis rubei</name>
    <dbReference type="NCBI Taxonomy" id="3028300"/>
    <lineage>
        <taxon>Archaea</taxon>
        <taxon>Methanobacteriati</taxon>
        <taxon>Methanobacteriota</taxon>
        <taxon>Stenosarchaea group</taxon>
        <taxon>Methanomicrobia</taxon>
        <taxon>Methanomicrobiales</taxon>
        <taxon>Methanocorpusculaceae</taxon>
        <taxon>Methanorbis</taxon>
    </lineage>
</organism>
<evidence type="ECO:0000256" key="3">
    <source>
        <dbReference type="ARBA" id="ARBA00023172"/>
    </source>
</evidence>
<protein>
    <submittedName>
        <fullName evidence="7">Tyrosine recombinase XerC</fullName>
    </submittedName>
</protein>
<dbReference type="GO" id="GO:0015074">
    <property type="term" value="P:DNA integration"/>
    <property type="evidence" value="ECO:0007669"/>
    <property type="project" value="UniProtKB-KW"/>
</dbReference>
<dbReference type="InterPro" id="IPR002104">
    <property type="entry name" value="Integrase_catalytic"/>
</dbReference>
<reference evidence="7 8" key="1">
    <citation type="submission" date="2023-06" db="EMBL/GenBank/DDBJ databases">
        <title>Genome sequence of Methancorpusculaceae sp. Cs1.</title>
        <authorList>
            <person name="Protasov E."/>
            <person name="Platt K."/>
            <person name="Poehlein A."/>
            <person name="Daniel R."/>
            <person name="Brune A."/>
        </authorList>
    </citation>
    <scope>NUCLEOTIDE SEQUENCE [LARGE SCALE GENOMIC DNA]</scope>
    <source>
        <strain evidence="7 8">Cs1</strain>
    </source>
</reference>
<dbReference type="EMBL" id="JAWDKB010000003">
    <property type="protein sequence ID" value="MDV0443453.1"/>
    <property type="molecule type" value="Genomic_DNA"/>
</dbReference>
<evidence type="ECO:0000259" key="5">
    <source>
        <dbReference type="PROSITE" id="PS51898"/>
    </source>
</evidence>
<dbReference type="SUPFAM" id="SSF56349">
    <property type="entry name" value="DNA breaking-rejoining enzymes"/>
    <property type="match status" value="1"/>
</dbReference>
<evidence type="ECO:0000256" key="4">
    <source>
        <dbReference type="PROSITE-ProRule" id="PRU01248"/>
    </source>
</evidence>
<dbReference type="PROSITE" id="PS51898">
    <property type="entry name" value="TYR_RECOMBINASE"/>
    <property type="match status" value="1"/>
</dbReference>
<evidence type="ECO:0000313" key="7">
    <source>
        <dbReference type="EMBL" id="MDV0443453.1"/>
    </source>
</evidence>
<accession>A0AAE4MGK2</accession>
<evidence type="ECO:0000313" key="8">
    <source>
        <dbReference type="Proteomes" id="UP001283212"/>
    </source>
</evidence>
<dbReference type="GO" id="GO:0003677">
    <property type="term" value="F:DNA binding"/>
    <property type="evidence" value="ECO:0007669"/>
    <property type="project" value="UniProtKB-UniRule"/>
</dbReference>
<evidence type="ECO:0000256" key="2">
    <source>
        <dbReference type="ARBA" id="ARBA00023125"/>
    </source>
</evidence>
<dbReference type="Pfam" id="PF13495">
    <property type="entry name" value="Phage_int_SAM_4"/>
    <property type="match status" value="1"/>
</dbReference>
<dbReference type="RefSeq" id="WP_338095976.1">
    <property type="nucleotide sequence ID" value="NZ_JAWDKB010000003.1"/>
</dbReference>
<dbReference type="NCBIfam" id="NF040815">
    <property type="entry name" value="recomb_XerA_Arch"/>
    <property type="match status" value="1"/>
</dbReference>
<name>A0AAE4MGK2_9EURY</name>
<evidence type="ECO:0000259" key="6">
    <source>
        <dbReference type="PROSITE" id="PS51900"/>
    </source>
</evidence>
<dbReference type="GO" id="GO:0006310">
    <property type="term" value="P:DNA recombination"/>
    <property type="evidence" value="ECO:0007669"/>
    <property type="project" value="UniProtKB-KW"/>
</dbReference>
<keyword evidence="8" id="KW-1185">Reference proteome</keyword>
<dbReference type="PROSITE" id="PS51900">
    <property type="entry name" value="CB"/>
    <property type="match status" value="1"/>
</dbReference>
<dbReference type="Gene3D" id="1.10.443.10">
    <property type="entry name" value="Intergrase catalytic core"/>
    <property type="match status" value="1"/>
</dbReference>
<dbReference type="InterPro" id="IPR013762">
    <property type="entry name" value="Integrase-like_cat_sf"/>
</dbReference>
<feature type="domain" description="Core-binding (CB)" evidence="6">
    <location>
        <begin position="6"/>
        <end position="109"/>
    </location>
</feature>
<dbReference type="PANTHER" id="PTHR30349">
    <property type="entry name" value="PHAGE INTEGRASE-RELATED"/>
    <property type="match status" value="1"/>
</dbReference>
<dbReference type="Proteomes" id="UP001283212">
    <property type="component" value="Unassembled WGS sequence"/>
</dbReference>
<sequence>MAPPKRTFSIWIPRYLSSIETKNYSENTIEAYGRVLKLFARYKTYLLEHDGAIPENGAALADYGMGADVDADAYEISDFFTIIRNERHLSPASLHQYDSAISSFYRHLIAQNIVDANPMDRVERPKIKDRELKYLRHKEVMNFIASLENPRDALLIRTIYATGMRVSELCGLRAEHINFNEQTIRVRGKGGKIRIVFCDPDTLAMIRDHLDEKIEGPIFLGNRGAAISPRTVQHIFNLHAPAGITPHKIRHSYASELYKRSHNLRVVQENLGHNSIQTTEIYIHTDLDERRKAYQNYFPLASGGE</sequence>
<dbReference type="Gene3D" id="1.10.150.130">
    <property type="match status" value="1"/>
</dbReference>
<dbReference type="AlphaFoldDB" id="A0AAE4MGK2"/>
<dbReference type="PANTHER" id="PTHR30349:SF41">
    <property type="entry name" value="INTEGRASE_RECOMBINASE PROTEIN MJ0367-RELATED"/>
    <property type="match status" value="1"/>
</dbReference>
<gene>
    <name evidence="7" type="primary">xerC_1</name>
    <name evidence="7" type="ORF">McpCs1_08290</name>
</gene>